<proteinExistence type="predicted"/>
<sequence>MPWTKITREQYRRDDLRYASDMTVSGMSSHVRGDQRA</sequence>
<dbReference type="EMBL" id="JBGBZA010000001">
    <property type="protein sequence ID" value="MEY9313416.1"/>
    <property type="molecule type" value="Genomic_DNA"/>
</dbReference>
<organism evidence="1 2">
    <name type="scientific">Bradyrhizobium elkanii</name>
    <dbReference type="NCBI Taxonomy" id="29448"/>
    <lineage>
        <taxon>Bacteria</taxon>
        <taxon>Pseudomonadati</taxon>
        <taxon>Pseudomonadota</taxon>
        <taxon>Alphaproteobacteria</taxon>
        <taxon>Hyphomicrobiales</taxon>
        <taxon>Nitrobacteraceae</taxon>
        <taxon>Bradyrhizobium</taxon>
    </lineage>
</organism>
<comment type="caution">
    <text evidence="1">The sequence shown here is derived from an EMBL/GenBank/DDBJ whole genome shotgun (WGS) entry which is preliminary data.</text>
</comment>
<dbReference type="Proteomes" id="UP001565471">
    <property type="component" value="Unassembled WGS sequence"/>
</dbReference>
<reference evidence="1 2" key="1">
    <citation type="submission" date="2024-07" db="EMBL/GenBank/DDBJ databases">
        <title>Genomic Encyclopedia of Type Strains, Phase V (KMG-V): Genome sequencing to study the core and pangenomes of soil and plant-associated prokaryotes.</title>
        <authorList>
            <person name="Whitman W."/>
        </authorList>
    </citation>
    <scope>NUCLEOTIDE SEQUENCE [LARGE SCALE GENOMIC DNA]</scope>
    <source>
        <strain evidence="1 2">USDA 415</strain>
    </source>
</reference>
<keyword evidence="2" id="KW-1185">Reference proteome</keyword>
<evidence type="ECO:0000313" key="2">
    <source>
        <dbReference type="Proteomes" id="UP001565471"/>
    </source>
</evidence>
<gene>
    <name evidence="1" type="ORF">ABIF29_000215</name>
</gene>
<evidence type="ECO:0000313" key="1">
    <source>
        <dbReference type="EMBL" id="MEY9313416.1"/>
    </source>
</evidence>
<name>A0ABV4EQU7_BRAEL</name>
<protein>
    <submittedName>
        <fullName evidence="1">Uncharacterized protein</fullName>
    </submittedName>
</protein>
<accession>A0ABV4EQU7</accession>